<sequence length="201" mass="21271">MANPTRWATDTGPEHSQWYIDRFRKLAAEGADLAGEARLVDTLVAPGSRILDAGSGTGRVGAALAQRGHTVVGVDADPALVAAARADYPGPTWLVADLAELDLPALGETEPFDAAVLAGNVLAFVAVGTEPEVLRRVAAHLRPDGVLTVGFGTERGYPLTAFDADAVAAGLRVEHRFATWDLRPWRDDAPFAVTVLRRPAD</sequence>
<dbReference type="SUPFAM" id="SSF53335">
    <property type="entry name" value="S-adenosyl-L-methionine-dependent methyltransferases"/>
    <property type="match status" value="1"/>
</dbReference>
<reference evidence="4" key="1">
    <citation type="submission" date="2016-06" db="EMBL/GenBank/DDBJ databases">
        <authorList>
            <person name="Varghese N."/>
            <person name="Submissions Spin"/>
        </authorList>
    </citation>
    <scope>NUCLEOTIDE SEQUENCE [LARGE SCALE GENOMIC DNA]</scope>
    <source>
        <strain evidence="4">DSM 45160</strain>
    </source>
</reference>
<evidence type="ECO:0000259" key="2">
    <source>
        <dbReference type="Pfam" id="PF13649"/>
    </source>
</evidence>
<evidence type="ECO:0000313" key="4">
    <source>
        <dbReference type="Proteomes" id="UP000198224"/>
    </source>
</evidence>
<dbReference type="AlphaFoldDB" id="A0A1C4YI29"/>
<keyword evidence="4" id="KW-1185">Reference proteome</keyword>
<dbReference type="InterPro" id="IPR029063">
    <property type="entry name" value="SAM-dependent_MTases_sf"/>
</dbReference>
<dbReference type="EMBL" id="LT607409">
    <property type="protein sequence ID" value="SCF20357.1"/>
    <property type="molecule type" value="Genomic_DNA"/>
</dbReference>
<dbReference type="eggNOG" id="COG2227">
    <property type="taxonomic scope" value="Bacteria"/>
</dbReference>
<evidence type="ECO:0000256" key="1">
    <source>
        <dbReference type="ARBA" id="ARBA00022679"/>
    </source>
</evidence>
<feature type="domain" description="Methyltransferase" evidence="2">
    <location>
        <begin position="50"/>
        <end position="145"/>
    </location>
</feature>
<keyword evidence="1 3" id="KW-0808">Transferase</keyword>
<dbReference type="CDD" id="cd02440">
    <property type="entry name" value="AdoMet_MTases"/>
    <property type="match status" value="1"/>
</dbReference>
<accession>A0A1C4YI29</accession>
<dbReference type="Proteomes" id="UP000198224">
    <property type="component" value="Chromosome I"/>
</dbReference>
<organism evidence="3 4">
    <name type="scientific">Micromonospora chokoriensis</name>
    <dbReference type="NCBI Taxonomy" id="356851"/>
    <lineage>
        <taxon>Bacteria</taxon>
        <taxon>Bacillati</taxon>
        <taxon>Actinomycetota</taxon>
        <taxon>Actinomycetes</taxon>
        <taxon>Micromonosporales</taxon>
        <taxon>Micromonosporaceae</taxon>
        <taxon>Micromonospora</taxon>
    </lineage>
</organism>
<name>A0A1C4YI29_9ACTN</name>
<dbReference type="Gene3D" id="3.40.50.150">
    <property type="entry name" value="Vaccinia Virus protein VP39"/>
    <property type="match status" value="1"/>
</dbReference>
<dbReference type="GO" id="GO:0008168">
    <property type="term" value="F:methyltransferase activity"/>
    <property type="evidence" value="ECO:0007669"/>
    <property type="project" value="UniProtKB-KW"/>
</dbReference>
<gene>
    <name evidence="3" type="ORF">GA0070612_4777</name>
</gene>
<proteinExistence type="predicted"/>
<dbReference type="InterPro" id="IPR041698">
    <property type="entry name" value="Methyltransf_25"/>
</dbReference>
<keyword evidence="3" id="KW-0489">Methyltransferase</keyword>
<evidence type="ECO:0000313" key="3">
    <source>
        <dbReference type="EMBL" id="SCF20357.1"/>
    </source>
</evidence>
<dbReference type="Pfam" id="PF13649">
    <property type="entry name" value="Methyltransf_25"/>
    <property type="match status" value="1"/>
</dbReference>
<dbReference type="GO" id="GO:0032259">
    <property type="term" value="P:methylation"/>
    <property type="evidence" value="ECO:0007669"/>
    <property type="project" value="UniProtKB-KW"/>
</dbReference>
<protein>
    <submittedName>
        <fullName evidence="3">Methyltransferase domain-containing protein</fullName>
    </submittedName>
</protein>
<dbReference type="PANTHER" id="PTHR43861">
    <property type="entry name" value="TRANS-ACONITATE 2-METHYLTRANSFERASE-RELATED"/>
    <property type="match status" value="1"/>
</dbReference>
<dbReference type="RefSeq" id="WP_088989920.1">
    <property type="nucleotide sequence ID" value="NZ_LT607409.1"/>
</dbReference>